<dbReference type="EMBL" id="CP092418">
    <property type="protein sequence ID" value="USD23371.1"/>
    <property type="molecule type" value="Genomic_DNA"/>
</dbReference>
<gene>
    <name evidence="6" type="primary">azoR</name>
    <name evidence="8" type="ORF">MJO52_09600</name>
</gene>
<evidence type="ECO:0000256" key="1">
    <source>
        <dbReference type="ARBA" id="ARBA00022630"/>
    </source>
</evidence>
<evidence type="ECO:0000256" key="6">
    <source>
        <dbReference type="HAMAP-Rule" id="MF_01216"/>
    </source>
</evidence>
<evidence type="ECO:0000256" key="4">
    <source>
        <dbReference type="ARBA" id="ARBA00023027"/>
    </source>
</evidence>
<dbReference type="RefSeq" id="WP_252085717.1">
    <property type="nucleotide sequence ID" value="NZ_CP092418.1"/>
</dbReference>
<comment type="catalytic activity">
    <reaction evidence="6">
        <text>2 a quinone + NADH + H(+) = 2 a 1,4-benzosemiquinone + NAD(+)</text>
        <dbReference type="Rhea" id="RHEA:65952"/>
        <dbReference type="ChEBI" id="CHEBI:15378"/>
        <dbReference type="ChEBI" id="CHEBI:57540"/>
        <dbReference type="ChEBI" id="CHEBI:57945"/>
        <dbReference type="ChEBI" id="CHEBI:132124"/>
        <dbReference type="ChEBI" id="CHEBI:134225"/>
    </reaction>
</comment>
<dbReference type="SUPFAM" id="SSF52218">
    <property type="entry name" value="Flavoproteins"/>
    <property type="match status" value="1"/>
</dbReference>
<dbReference type="HAMAP" id="MF_01216">
    <property type="entry name" value="Azoreductase_type1"/>
    <property type="match status" value="1"/>
</dbReference>
<feature type="binding site" evidence="6">
    <location>
        <begin position="31"/>
        <end position="33"/>
    </location>
    <ligand>
        <name>FMN</name>
        <dbReference type="ChEBI" id="CHEBI:58210"/>
    </ligand>
</feature>
<feature type="domain" description="Flavodoxin-like fold" evidence="7">
    <location>
        <begin position="28"/>
        <end position="202"/>
    </location>
</feature>
<dbReference type="Pfam" id="PF02525">
    <property type="entry name" value="Flavodoxin_2"/>
    <property type="match status" value="1"/>
</dbReference>
<evidence type="ECO:0000256" key="3">
    <source>
        <dbReference type="ARBA" id="ARBA00023002"/>
    </source>
</evidence>
<dbReference type="InterPro" id="IPR003680">
    <property type="entry name" value="Flavodoxin_fold"/>
</dbReference>
<dbReference type="InterPro" id="IPR050104">
    <property type="entry name" value="FMN-dep_NADH:Q_OxRdtase_AzoR1"/>
</dbReference>
<evidence type="ECO:0000256" key="5">
    <source>
        <dbReference type="ARBA" id="ARBA00048542"/>
    </source>
</evidence>
<dbReference type="Proteomes" id="UP001055658">
    <property type="component" value="Chromosome"/>
</dbReference>
<accession>A0ABY4VGJ0</accession>
<comment type="similarity">
    <text evidence="6">Belongs to the azoreductase type 1 family.</text>
</comment>
<dbReference type="PANTHER" id="PTHR43741:SF2">
    <property type="entry name" value="FMN-DEPENDENT NADH:QUINONE OXIDOREDUCTASE"/>
    <property type="match status" value="1"/>
</dbReference>
<feature type="binding site" evidence="6">
    <location>
        <position position="10"/>
    </location>
    <ligand>
        <name>FMN</name>
        <dbReference type="ChEBI" id="CHEBI:58210"/>
    </ligand>
</feature>
<dbReference type="EC" id="1.6.5.-" evidence="6"/>
<comment type="function">
    <text evidence="6">Quinone reductase that provides resistance to thiol-specific stress caused by electrophilic quinones.</text>
</comment>
<proteinExistence type="inferred from homology"/>
<reference evidence="8" key="1">
    <citation type="submission" date="2022-02" db="EMBL/GenBank/DDBJ databases">
        <title>Coral-associated bacteria.</title>
        <authorList>
            <person name="Tang K."/>
            <person name="Wang X."/>
        </authorList>
    </citation>
    <scope>NUCLEOTIDE SEQUENCE</scope>
    <source>
        <strain evidence="8">SCSIO 43006</strain>
    </source>
</reference>
<name>A0ABY4VGJ0_9GAMM</name>
<organism evidence="8 9">
    <name type="scientific">Microbulbifer variabilis</name>
    <dbReference type="NCBI Taxonomy" id="266805"/>
    <lineage>
        <taxon>Bacteria</taxon>
        <taxon>Pseudomonadati</taxon>
        <taxon>Pseudomonadota</taxon>
        <taxon>Gammaproteobacteria</taxon>
        <taxon>Cellvibrionales</taxon>
        <taxon>Microbulbiferaceae</taxon>
        <taxon>Microbulbifer</taxon>
    </lineage>
</organism>
<comment type="function">
    <text evidence="6">Also exhibits azoreductase activity. Catalyzes the reductive cleavage of the azo bond in aromatic azo compounds to the corresponding amines.</text>
</comment>
<keyword evidence="9" id="KW-1185">Reference proteome</keyword>
<protein>
    <recommendedName>
        <fullName evidence="6">FMN dependent NADH:quinone oxidoreductase</fullName>
        <ecNumber evidence="6">1.6.5.-</ecNumber>
    </recommendedName>
    <alternativeName>
        <fullName evidence="6">Azo-dye reductase</fullName>
    </alternativeName>
    <alternativeName>
        <fullName evidence="6">FMN-dependent NADH-azo compound oxidoreductase</fullName>
    </alternativeName>
    <alternativeName>
        <fullName evidence="6">FMN-dependent NADH-azoreductase</fullName>
        <ecNumber evidence="6">1.7.1.17</ecNumber>
    </alternativeName>
</protein>
<dbReference type="InterPro" id="IPR023048">
    <property type="entry name" value="NADH:quinone_OxRdtase_FMN_depd"/>
</dbReference>
<comment type="subunit">
    <text evidence="6">Homodimer.</text>
</comment>
<sequence>MKTLLHIEASAQIFGAIQVPEEYRDIPKHSSISKAVAASFVKRWLGLRPRDKLIYRDVGQTPPGFITQDWIASVFTPEDQRSEEQKSLVALSDTLINELDQADVIVMSSPMYNYGMPAALKAWFDQVIRINKTFTFDLARGDYPLEPIMSGKMLVLITSAGEFGFAEGGIRENMNHLGPHIRTLSHYLGVDQVYEINAEFQEFADQRHRNSVNQALLQSQSLAEELATKLKSQLTHSHSTQPKALALRKQGIAQMQD</sequence>
<dbReference type="InterPro" id="IPR029039">
    <property type="entry name" value="Flavoprotein-like_sf"/>
</dbReference>
<evidence type="ECO:0000313" key="8">
    <source>
        <dbReference type="EMBL" id="USD23371.1"/>
    </source>
</evidence>
<comment type="caution">
    <text evidence="6">Lacks conserved residue(s) required for the propagation of feature annotation.</text>
</comment>
<keyword evidence="1 6" id="KW-0285">Flavoprotein</keyword>
<evidence type="ECO:0000313" key="9">
    <source>
        <dbReference type="Proteomes" id="UP001055658"/>
    </source>
</evidence>
<keyword evidence="2 6" id="KW-0288">FMN</keyword>
<dbReference type="Gene3D" id="3.40.50.360">
    <property type="match status" value="1"/>
</dbReference>
<dbReference type="PANTHER" id="PTHR43741">
    <property type="entry name" value="FMN-DEPENDENT NADH-AZOREDUCTASE 1"/>
    <property type="match status" value="1"/>
</dbReference>
<evidence type="ECO:0000259" key="7">
    <source>
        <dbReference type="Pfam" id="PF02525"/>
    </source>
</evidence>
<comment type="catalytic activity">
    <reaction evidence="5">
        <text>N,N-dimethyl-1,4-phenylenediamine + anthranilate + 2 NAD(+) = 2-(4-dimethylaminophenyl)diazenylbenzoate + 2 NADH + 2 H(+)</text>
        <dbReference type="Rhea" id="RHEA:55872"/>
        <dbReference type="ChEBI" id="CHEBI:15378"/>
        <dbReference type="ChEBI" id="CHEBI:15783"/>
        <dbReference type="ChEBI" id="CHEBI:16567"/>
        <dbReference type="ChEBI" id="CHEBI:57540"/>
        <dbReference type="ChEBI" id="CHEBI:57945"/>
        <dbReference type="ChEBI" id="CHEBI:71579"/>
        <dbReference type="EC" id="1.7.1.17"/>
    </reaction>
    <physiologicalReaction direction="right-to-left" evidence="5">
        <dbReference type="Rhea" id="RHEA:55874"/>
    </physiologicalReaction>
</comment>
<evidence type="ECO:0000256" key="2">
    <source>
        <dbReference type="ARBA" id="ARBA00022643"/>
    </source>
</evidence>
<comment type="cofactor">
    <cofactor evidence="6">
        <name>FMN</name>
        <dbReference type="ChEBI" id="CHEBI:58210"/>
    </cofactor>
    <text evidence="6">Binds 1 FMN per subunit.</text>
</comment>
<dbReference type="EC" id="1.7.1.17" evidence="6"/>
<keyword evidence="4 6" id="KW-0520">NAD</keyword>
<keyword evidence="3 6" id="KW-0560">Oxidoreductase</keyword>